<reference evidence="3" key="1">
    <citation type="submission" date="2020-12" db="EMBL/GenBank/DDBJ databases">
        <title>Draft genome sequence of Enterobacter spp., Lelliottia spp. and Serratia spp. isolated from drinking water reservoirs and lakes.</title>
        <authorList>
            <person name="Reitter C."/>
            <person name="Neuhaus K."/>
            <person name="Huegler M."/>
        </authorList>
    </citation>
    <scope>NUCLEOTIDE SEQUENCE</scope>
    <source>
        <strain evidence="3">TZW15</strain>
    </source>
</reference>
<accession>A0AAP2AGT6</accession>
<dbReference type="InterPro" id="IPR013099">
    <property type="entry name" value="K_chnl_dom"/>
</dbReference>
<keyword evidence="3" id="KW-0407">Ion channel</keyword>
<dbReference type="Proteomes" id="UP000653275">
    <property type="component" value="Unassembled WGS sequence"/>
</dbReference>
<dbReference type="GO" id="GO:0034220">
    <property type="term" value="P:monoatomic ion transmembrane transport"/>
    <property type="evidence" value="ECO:0007669"/>
    <property type="project" value="UniProtKB-KW"/>
</dbReference>
<feature type="transmembrane region" description="Helical" evidence="1">
    <location>
        <begin position="45"/>
        <end position="66"/>
    </location>
</feature>
<dbReference type="Pfam" id="PF07885">
    <property type="entry name" value="Ion_trans_2"/>
    <property type="match status" value="1"/>
</dbReference>
<dbReference type="Gene3D" id="1.10.287.70">
    <property type="match status" value="1"/>
</dbReference>
<organism evidence="3 4">
    <name type="scientific">Lelliottia amnigena</name>
    <name type="common">Enterobacter amnigenus</name>
    <dbReference type="NCBI Taxonomy" id="61646"/>
    <lineage>
        <taxon>Bacteria</taxon>
        <taxon>Pseudomonadati</taxon>
        <taxon>Pseudomonadota</taxon>
        <taxon>Gammaproteobacteria</taxon>
        <taxon>Enterobacterales</taxon>
        <taxon>Enterobacteriaceae</taxon>
        <taxon>Lelliottia</taxon>
    </lineage>
</organism>
<evidence type="ECO:0000256" key="1">
    <source>
        <dbReference type="SAM" id="Phobius"/>
    </source>
</evidence>
<keyword evidence="3" id="KW-0813">Transport</keyword>
<name>A0AAP2AGT6_LELAM</name>
<evidence type="ECO:0000313" key="3">
    <source>
        <dbReference type="EMBL" id="MBL5936848.1"/>
    </source>
</evidence>
<keyword evidence="1" id="KW-0812">Transmembrane</keyword>
<gene>
    <name evidence="3" type="ORF">I7V27_20655</name>
</gene>
<dbReference type="AlphaFoldDB" id="A0AAP2AGT6"/>
<protein>
    <submittedName>
        <fullName evidence="3">Two pore domain potassium channel family protein</fullName>
    </submittedName>
</protein>
<dbReference type="EMBL" id="JAENMS010000016">
    <property type="protein sequence ID" value="MBL5936848.1"/>
    <property type="molecule type" value="Genomic_DNA"/>
</dbReference>
<keyword evidence="1" id="KW-0472">Membrane</keyword>
<dbReference type="SUPFAM" id="SSF81324">
    <property type="entry name" value="Voltage-gated potassium channels"/>
    <property type="match status" value="1"/>
</dbReference>
<keyword evidence="1" id="KW-1133">Transmembrane helix</keyword>
<comment type="caution">
    <text evidence="3">The sequence shown here is derived from an EMBL/GenBank/DDBJ whole genome shotgun (WGS) entry which is preliminary data.</text>
</comment>
<keyword evidence="3" id="KW-0406">Ion transport</keyword>
<evidence type="ECO:0000259" key="2">
    <source>
        <dbReference type="Pfam" id="PF07885"/>
    </source>
</evidence>
<feature type="domain" description="Potassium channel" evidence="2">
    <location>
        <begin position="54"/>
        <end position="115"/>
    </location>
</feature>
<sequence>MQLIWLAALMSLMVVIHTLWSLHILRLVPGKVTDTVRLVMILVRISVSMLMIHFIEAACFALFYYWRSGFSDVATAVYFSLASYATVGYGDVLLPAHLRIIGAAEGLVGALLAGWCKMASESITVWHSNRS</sequence>
<proteinExistence type="predicted"/>
<evidence type="ECO:0000313" key="4">
    <source>
        <dbReference type="Proteomes" id="UP000653275"/>
    </source>
</evidence>
<feature type="transmembrane region" description="Helical" evidence="1">
    <location>
        <begin position="73"/>
        <end position="90"/>
    </location>
</feature>